<evidence type="ECO:0000256" key="2">
    <source>
        <dbReference type="SAM" id="Phobius"/>
    </source>
</evidence>
<dbReference type="Gene3D" id="1.20.120.160">
    <property type="entry name" value="HPT domain"/>
    <property type="match status" value="1"/>
</dbReference>
<gene>
    <name evidence="3" type="ORF">theurythT_15120</name>
</gene>
<feature type="transmembrane region" description="Helical" evidence="2">
    <location>
        <begin position="15"/>
        <end position="34"/>
    </location>
</feature>
<protein>
    <recommendedName>
        <fullName evidence="5">Response regulatory domain-containing protein</fullName>
    </recommendedName>
</protein>
<keyword evidence="2" id="KW-0812">Transmembrane</keyword>
<evidence type="ECO:0000256" key="1">
    <source>
        <dbReference type="SAM" id="Coils"/>
    </source>
</evidence>
<proteinExistence type="predicted"/>
<dbReference type="Proteomes" id="UP001157133">
    <property type="component" value="Unassembled WGS sequence"/>
</dbReference>
<comment type="caution">
    <text evidence="3">The sequence shown here is derived from an EMBL/GenBank/DDBJ whole genome shotgun (WGS) entry which is preliminary data.</text>
</comment>
<reference evidence="3 4" key="1">
    <citation type="submission" date="2023-03" db="EMBL/GenBank/DDBJ databases">
        <title>Draft genome sequence of Thalassotalea eurytherma JCM 18482T.</title>
        <authorList>
            <person name="Sawabe T."/>
        </authorList>
    </citation>
    <scope>NUCLEOTIDE SEQUENCE [LARGE SCALE GENOMIC DNA]</scope>
    <source>
        <strain evidence="3 4">JCM 18482</strain>
    </source>
</reference>
<dbReference type="SUPFAM" id="SSF47226">
    <property type="entry name" value="Histidine-containing phosphotransfer domain, HPT domain"/>
    <property type="match status" value="1"/>
</dbReference>
<keyword evidence="1" id="KW-0175">Coiled coil</keyword>
<keyword evidence="4" id="KW-1185">Reference proteome</keyword>
<evidence type="ECO:0000313" key="4">
    <source>
        <dbReference type="Proteomes" id="UP001157133"/>
    </source>
</evidence>
<dbReference type="EMBL" id="BSSU01000007">
    <property type="protein sequence ID" value="GLX82060.1"/>
    <property type="molecule type" value="Genomic_DNA"/>
</dbReference>
<evidence type="ECO:0008006" key="5">
    <source>
        <dbReference type="Google" id="ProtNLM"/>
    </source>
</evidence>
<evidence type="ECO:0000313" key="3">
    <source>
        <dbReference type="EMBL" id="GLX82060.1"/>
    </source>
</evidence>
<name>A0ABQ6H5M2_9GAMM</name>
<keyword evidence="2" id="KW-0472">Membrane</keyword>
<feature type="transmembrane region" description="Helical" evidence="2">
    <location>
        <begin position="320"/>
        <end position="343"/>
    </location>
</feature>
<keyword evidence="2" id="KW-1133">Transmembrane helix</keyword>
<feature type="coiled-coil region" evidence="1">
    <location>
        <begin position="54"/>
        <end position="81"/>
    </location>
</feature>
<dbReference type="RefSeq" id="WP_284207411.1">
    <property type="nucleotide sequence ID" value="NZ_BSSU01000007.1"/>
</dbReference>
<organism evidence="3 4">
    <name type="scientific">Thalassotalea eurytherma</name>
    <dbReference type="NCBI Taxonomy" id="1144278"/>
    <lineage>
        <taxon>Bacteria</taxon>
        <taxon>Pseudomonadati</taxon>
        <taxon>Pseudomonadota</taxon>
        <taxon>Gammaproteobacteria</taxon>
        <taxon>Alteromonadales</taxon>
        <taxon>Colwelliaceae</taxon>
        <taxon>Thalassotalea</taxon>
    </lineage>
</organism>
<sequence>MADKKSGFELLYNKVIGITFFSLLIVGSCGLFLWQSYQQDKAISEQYLPALERQQQLSVLLEEADEAISELQQKQSELSFADRHQSLEEKLNDIKKISGFGRSYFPFLNDDELDNLVSRITNNEARNATITDDALVLINYVNHSMIDLIAVMSDRQANLYNQVLADKVSDRVTASRAIAHTNVSHDIQAYQDANRHINQVADTLSQLTYLSSINEIDELELHAEKFSQWQGVYQDQLQAENDELANHLNALSNNLFSEIRLIAKWRGHIRVSHDYLDKLVQQNEKLKKVEDINKRPINKPILGLAKLIEQFGVSLTQRHLYLGLVAILGLSLCTIFLLLSGMLKRVKQTDEKTQQLVTTLVSKNQEQDVAISIETHTQQTILEQLNHVFQPEHDEVAYQSLLGEYQDLLDGLIGHNVITIMHAENNPMLDVEQQHLNWFNNLANCDHQLSQLNSWRRLFTQAQCHEIIEKLRALTPENSVQVNVKIDESHQITIKFSVVNSKLFTLAYNSSAQLLQESEFTGSAEQLAQAQQKQWLGEQKIFSHIQQQLIRSHLSQQSIKRSDRTSLKLGQQLNQLIEWSEGGRLWAQTHIDDTNLSLTAVDLSQTIAAHVYNAQLKAGADKHISFEHLTSEQLGLSTINVLLDLPTYHYVIAYLIEAQFTQQPGGLALSTHIVDQNAGQLVIRYQFNYQQKEALSSIPPAMLLVSHQLEKQPKTLTFDQAYFARSLLTYLHADNIELVQESHGWQFAFDLPHATPDNVEKLKAQWELPKLGTRVVVIVKEEANRQWLDALLKPVCSDVIAVSSLEHAQSFFEVSRLEKQKIGLVISANEQGHHDAHQINTLIKQLPERLMPKLFILNDAPQLPQSQYDSYSFNINMKLAACLLAELNRFLSSKAQHNLSYQHDQIQSIDTVNTNIKVLVAVEDTVKHQPLASLLNWLGLNVTIVSSSTEAQNQWGCGLHRVLVTDMALADIDQLAHHKKVKRLVISLSEHSFNATDVIEIKQLSLSSTAEQWVELLKPWLAVKSVKQPELAKQKTARPTKPVTDENAQVEPVEVSFDIEKYAQNMGGPELAALMVDDYMEQLTTTCEQLKYALAVKSTDNAKQQAQTLQKVSQIIASKALYAWSEQLLHCIEHQAFNDAHRLMPEIERDIKGLVAFAEAI</sequence>
<dbReference type="PROSITE" id="PS51257">
    <property type="entry name" value="PROKAR_LIPOPROTEIN"/>
    <property type="match status" value="1"/>
</dbReference>
<dbReference type="InterPro" id="IPR036641">
    <property type="entry name" value="HPT_dom_sf"/>
</dbReference>
<accession>A0ABQ6H5M2</accession>